<evidence type="ECO:0000313" key="11">
    <source>
        <dbReference type="EMBL" id="CAK9026524.1"/>
    </source>
</evidence>
<evidence type="ECO:0000259" key="10">
    <source>
        <dbReference type="Pfam" id="PF25137"/>
    </source>
</evidence>
<evidence type="ECO:0000256" key="5">
    <source>
        <dbReference type="ARBA" id="ARBA00022946"/>
    </source>
</evidence>
<accession>A0ABP0KJ60</accession>
<dbReference type="InterPro" id="IPR042157">
    <property type="entry name" value="HOT"/>
</dbReference>
<dbReference type="Proteomes" id="UP001642464">
    <property type="component" value="Unassembled WGS sequence"/>
</dbReference>
<dbReference type="Pfam" id="PF25137">
    <property type="entry name" value="ADH_Fe_C"/>
    <property type="match status" value="1"/>
</dbReference>
<reference evidence="11 12" key="1">
    <citation type="submission" date="2024-02" db="EMBL/GenBank/DDBJ databases">
        <authorList>
            <person name="Chen Y."/>
            <person name="Shah S."/>
            <person name="Dougan E. K."/>
            <person name="Thang M."/>
            <person name="Chan C."/>
        </authorList>
    </citation>
    <scope>NUCLEOTIDE SEQUENCE [LARGE SCALE GENOMIC DNA]</scope>
</reference>
<evidence type="ECO:0000256" key="4">
    <source>
        <dbReference type="ARBA" id="ARBA00013182"/>
    </source>
</evidence>
<evidence type="ECO:0000256" key="8">
    <source>
        <dbReference type="ARBA" id="ARBA00049496"/>
    </source>
</evidence>
<protein>
    <recommendedName>
        <fullName evidence="4">hydroxyacid-oxoacid transhydrogenase</fullName>
        <ecNumber evidence="4">1.1.99.24</ecNumber>
    </recommendedName>
</protein>
<dbReference type="CDD" id="cd08190">
    <property type="entry name" value="HOT"/>
    <property type="match status" value="1"/>
</dbReference>
<keyword evidence="6" id="KW-0560">Oxidoreductase</keyword>
<dbReference type="Gene3D" id="3.40.50.1970">
    <property type="match status" value="1"/>
</dbReference>
<comment type="similarity">
    <text evidence="3">Belongs to the iron-containing alcohol dehydrogenase family. Hydroxyacid-oxoacid transhydrogenase subfamily.</text>
</comment>
<dbReference type="InterPro" id="IPR001670">
    <property type="entry name" value="ADH_Fe/GldA"/>
</dbReference>
<evidence type="ECO:0000259" key="9">
    <source>
        <dbReference type="Pfam" id="PF00465"/>
    </source>
</evidence>
<dbReference type="SUPFAM" id="SSF56796">
    <property type="entry name" value="Dehydroquinate synthase-like"/>
    <property type="match status" value="1"/>
</dbReference>
<dbReference type="EC" id="1.1.99.24" evidence="4"/>
<comment type="subcellular location">
    <subcellularLocation>
        <location evidence="2">Mitochondrion</location>
    </subcellularLocation>
</comment>
<name>A0ABP0KJ60_9DINO</name>
<sequence>MTGSTVRFGTGATREVGFDFADRGVKRVLVVVDPHVRDAYPGQTATESLRTAGVDFEVFDEVRCEPTDTSFQKAIEAATAGGFDGYLAVGGGSTIDTAKAANLYATWPAPFREYVNPTLGRGTTPPGPLKPLIAVPTTAGTGSETTAVAVFDFEEEGVKTGIANRYLRPTLGILDPENTRTTPPAVAASAGLDVLSHALESYTARHFLRREKPENPSLRTAYQGANPISDVWAIESLRIVAQFLPRVFADADDDEARGMMLLGASYAGMGFGNAGVHLPHAMAYPVAGLVRDYRPPGFLTDHAMVPHGTSVIVHTPAVCRWTAPSAPRKHLLAAEALGAEIRGVPEEKAGELLAERVRHFMTLTEQPSGIGDFGYSAADIPKLVEGTLVQARLLKLAPHDVDAEILANLFADSLS</sequence>
<keyword evidence="5" id="KW-0809">Transit peptide</keyword>
<evidence type="ECO:0000256" key="1">
    <source>
        <dbReference type="ARBA" id="ARBA00000813"/>
    </source>
</evidence>
<evidence type="ECO:0000256" key="2">
    <source>
        <dbReference type="ARBA" id="ARBA00004173"/>
    </source>
</evidence>
<dbReference type="InterPro" id="IPR039697">
    <property type="entry name" value="Alcohol_dehydrogenase_Fe"/>
</dbReference>
<keyword evidence="7" id="KW-0496">Mitochondrion</keyword>
<dbReference type="PANTHER" id="PTHR11496:SF83">
    <property type="entry name" value="HYDROXYACID-OXOACID TRANSHYDROGENASE, MITOCHONDRIAL"/>
    <property type="match status" value="1"/>
</dbReference>
<evidence type="ECO:0000256" key="6">
    <source>
        <dbReference type="ARBA" id="ARBA00023002"/>
    </source>
</evidence>
<dbReference type="Pfam" id="PF00465">
    <property type="entry name" value="Fe-ADH"/>
    <property type="match status" value="1"/>
</dbReference>
<evidence type="ECO:0000256" key="7">
    <source>
        <dbReference type="ARBA" id="ARBA00023128"/>
    </source>
</evidence>
<proteinExistence type="inferred from homology"/>
<gene>
    <name evidence="11" type="ORF">SCF082_LOCUS17545</name>
</gene>
<comment type="catalytic activity">
    <reaction evidence="1">
        <text>(S)-3-hydroxybutanoate + 2-oxoglutarate = (R)-2-hydroxyglutarate + acetoacetate</text>
        <dbReference type="Rhea" id="RHEA:23048"/>
        <dbReference type="ChEBI" id="CHEBI:11047"/>
        <dbReference type="ChEBI" id="CHEBI:13705"/>
        <dbReference type="ChEBI" id="CHEBI:15801"/>
        <dbReference type="ChEBI" id="CHEBI:16810"/>
        <dbReference type="EC" id="1.1.99.24"/>
    </reaction>
</comment>
<dbReference type="EMBL" id="CAXAMM010011569">
    <property type="protein sequence ID" value="CAK9026524.1"/>
    <property type="molecule type" value="Genomic_DNA"/>
</dbReference>
<evidence type="ECO:0000256" key="3">
    <source>
        <dbReference type="ARBA" id="ARBA00010005"/>
    </source>
</evidence>
<keyword evidence="12" id="KW-1185">Reference proteome</keyword>
<dbReference type="PANTHER" id="PTHR11496">
    <property type="entry name" value="ALCOHOL DEHYDROGENASE"/>
    <property type="match status" value="1"/>
</dbReference>
<dbReference type="InterPro" id="IPR056798">
    <property type="entry name" value="ADH_Fe_C"/>
</dbReference>
<comment type="caution">
    <text evidence="11">The sequence shown here is derived from an EMBL/GenBank/DDBJ whole genome shotgun (WGS) entry which is preliminary data.</text>
</comment>
<dbReference type="Gene3D" id="1.20.1090.10">
    <property type="entry name" value="Dehydroquinate synthase-like - alpha domain"/>
    <property type="match status" value="1"/>
</dbReference>
<organism evidence="11 12">
    <name type="scientific">Durusdinium trenchii</name>
    <dbReference type="NCBI Taxonomy" id="1381693"/>
    <lineage>
        <taxon>Eukaryota</taxon>
        <taxon>Sar</taxon>
        <taxon>Alveolata</taxon>
        <taxon>Dinophyceae</taxon>
        <taxon>Suessiales</taxon>
        <taxon>Symbiodiniaceae</taxon>
        <taxon>Durusdinium</taxon>
    </lineage>
</organism>
<feature type="domain" description="Fe-containing alcohol dehydrogenase-like C-terminal" evidence="10">
    <location>
        <begin position="224"/>
        <end position="412"/>
    </location>
</feature>
<evidence type="ECO:0000313" key="12">
    <source>
        <dbReference type="Proteomes" id="UP001642464"/>
    </source>
</evidence>
<feature type="domain" description="Alcohol dehydrogenase iron-type/glycerol dehydrogenase GldA" evidence="9">
    <location>
        <begin position="5"/>
        <end position="176"/>
    </location>
</feature>
<comment type="catalytic activity">
    <reaction evidence="8">
        <text>4-hydroxybutanoate + 2-oxoglutarate = (R)-2-hydroxyglutarate + succinate semialdehyde</text>
        <dbReference type="Rhea" id="RHEA:24734"/>
        <dbReference type="ChEBI" id="CHEBI:15801"/>
        <dbReference type="ChEBI" id="CHEBI:16724"/>
        <dbReference type="ChEBI" id="CHEBI:16810"/>
        <dbReference type="ChEBI" id="CHEBI:57706"/>
        <dbReference type="EC" id="1.1.99.24"/>
    </reaction>
</comment>